<proteinExistence type="predicted"/>
<protein>
    <submittedName>
        <fullName evidence="4">Uncharacterized protein</fullName>
    </submittedName>
</protein>
<sequence length="643" mass="64826">MAAPVRAVAVTAHSIMITGMPPSHAGGGSEQGRARADSVREKARAARMKEVIGMFEAAHAAEDAADDVLAAHLASWRASSYAADHVACAPSLDGARALVAAGSTSRLDLSARGLTEIHAHDLSGLARVRELSLVGNRLASLPAALQDAMPALEILNLGANELRAPPRLRRLSRLQHVGLSYNRLSGTSELADALPAQTLRSLDLGYNHLTSLRDAADQLAGAPACSARAPAGGAGGAGGADGAGWPALLALVLAGNVCCVRADYRARALRLLRRGCPALQAFDAQAVEWPSGARAAAAGADVGAAEGADGKEVREKGEAERELDDGALAADAAAADDDGDEADRLADLRVRLTVECLSLTGLPRQLAAIEPALAGSRAHADGREGGVDAPPGAAGAPPSRATRMAPPAGYVWRRSVELRGSAPGAHGVPLAKLEWQTAEPDAGAEAPPLPAGAASDGAAERAALAAAAHAEADAAGTAAGGIDGSRLNEPALGGGRVAAWAIEAPRTAATRDALALPAAASLGGVRVAVVLVQECVLREPAEAAPAPAPKGAKGAGAAAAAAPRVDAAAAAPRVDAADVPPPIETVLAQLSASFPELVAGRATSERARASATIYPPRRLRSNGTRGRQHAPYALLLELRASLQ</sequence>
<evidence type="ECO:0000256" key="3">
    <source>
        <dbReference type="SAM" id="MobiDB-lite"/>
    </source>
</evidence>
<dbReference type="AlphaFoldDB" id="A0A8J6CGJ6"/>
<dbReference type="SUPFAM" id="SSF52058">
    <property type="entry name" value="L domain-like"/>
    <property type="match status" value="1"/>
</dbReference>
<name>A0A8J6CGJ6_DIALT</name>
<reference evidence="4" key="1">
    <citation type="submission" date="2021-05" db="EMBL/GenBank/DDBJ databases">
        <title>The genome of the haptophyte Pavlova lutheri (Diacronema luteri, Pavlovales) - a model for lipid biosynthesis in eukaryotic algae.</title>
        <authorList>
            <person name="Hulatt C.J."/>
            <person name="Posewitz M.C."/>
        </authorList>
    </citation>
    <scope>NUCLEOTIDE SEQUENCE</scope>
    <source>
        <strain evidence="4">NIVA-4/92</strain>
    </source>
</reference>
<dbReference type="Proteomes" id="UP000751190">
    <property type="component" value="Unassembled WGS sequence"/>
</dbReference>
<feature type="compositionally biased region" description="Low complexity" evidence="3">
    <location>
        <begin position="387"/>
        <end position="398"/>
    </location>
</feature>
<feature type="region of interest" description="Disordered" evidence="3">
    <location>
        <begin position="300"/>
        <end position="336"/>
    </location>
</feature>
<organism evidence="4 5">
    <name type="scientific">Diacronema lutheri</name>
    <name type="common">Unicellular marine alga</name>
    <name type="synonym">Monochrysis lutheri</name>
    <dbReference type="NCBI Taxonomy" id="2081491"/>
    <lineage>
        <taxon>Eukaryota</taxon>
        <taxon>Haptista</taxon>
        <taxon>Haptophyta</taxon>
        <taxon>Pavlovophyceae</taxon>
        <taxon>Pavlovales</taxon>
        <taxon>Pavlovaceae</taxon>
        <taxon>Diacronema</taxon>
    </lineage>
</organism>
<dbReference type="PANTHER" id="PTHR15454">
    <property type="entry name" value="NISCHARIN RELATED"/>
    <property type="match status" value="1"/>
</dbReference>
<dbReference type="EMBL" id="JAGTXO010000007">
    <property type="protein sequence ID" value="KAG8466778.1"/>
    <property type="molecule type" value="Genomic_DNA"/>
</dbReference>
<dbReference type="PROSITE" id="PS51450">
    <property type="entry name" value="LRR"/>
    <property type="match status" value="1"/>
</dbReference>
<evidence type="ECO:0000313" key="5">
    <source>
        <dbReference type="Proteomes" id="UP000751190"/>
    </source>
</evidence>
<dbReference type="InterPro" id="IPR032675">
    <property type="entry name" value="LRR_dom_sf"/>
</dbReference>
<feature type="region of interest" description="Disordered" evidence="3">
    <location>
        <begin position="377"/>
        <end position="405"/>
    </location>
</feature>
<evidence type="ECO:0000256" key="1">
    <source>
        <dbReference type="ARBA" id="ARBA00022614"/>
    </source>
</evidence>
<feature type="compositionally biased region" description="Basic and acidic residues" evidence="3">
    <location>
        <begin position="308"/>
        <end position="320"/>
    </location>
</feature>
<keyword evidence="5" id="KW-1185">Reference proteome</keyword>
<comment type="caution">
    <text evidence="4">The sequence shown here is derived from an EMBL/GenBank/DDBJ whole genome shotgun (WGS) entry which is preliminary data.</text>
</comment>
<accession>A0A8J6CGJ6</accession>
<keyword evidence="1" id="KW-0433">Leucine-rich repeat</keyword>
<dbReference type="InterPro" id="IPR003591">
    <property type="entry name" value="Leu-rich_rpt_typical-subtyp"/>
</dbReference>
<evidence type="ECO:0000256" key="2">
    <source>
        <dbReference type="ARBA" id="ARBA00022737"/>
    </source>
</evidence>
<gene>
    <name evidence="4" type="ORF">KFE25_008157</name>
</gene>
<dbReference type="SMART" id="SM00369">
    <property type="entry name" value="LRR_TYP"/>
    <property type="match status" value="3"/>
</dbReference>
<dbReference type="PANTHER" id="PTHR15454:SF56">
    <property type="entry name" value="PROTEIN PHOSPHATASE 1 REGULATORY SUBUNIT 7-RELATED"/>
    <property type="match status" value="1"/>
</dbReference>
<dbReference type="GO" id="GO:0005737">
    <property type="term" value="C:cytoplasm"/>
    <property type="evidence" value="ECO:0007669"/>
    <property type="project" value="TreeGrafter"/>
</dbReference>
<dbReference type="InterPro" id="IPR001611">
    <property type="entry name" value="Leu-rich_rpt"/>
</dbReference>
<feature type="region of interest" description="Disordered" evidence="3">
    <location>
        <begin position="438"/>
        <end position="457"/>
    </location>
</feature>
<dbReference type="OrthoDB" id="694479at2759"/>
<dbReference type="Gene3D" id="3.80.10.10">
    <property type="entry name" value="Ribonuclease Inhibitor"/>
    <property type="match status" value="2"/>
</dbReference>
<evidence type="ECO:0000313" key="4">
    <source>
        <dbReference type="EMBL" id="KAG8466778.1"/>
    </source>
</evidence>
<keyword evidence="2" id="KW-0677">Repeat</keyword>